<dbReference type="AlphaFoldDB" id="A0A4R5DVE4"/>
<gene>
    <name evidence="2" type="ORF">E0F88_11815</name>
</gene>
<dbReference type="RefSeq" id="WP_131958468.1">
    <property type="nucleotide sequence ID" value="NZ_SMFL01000004.1"/>
</dbReference>
<keyword evidence="3" id="KW-1185">Reference proteome</keyword>
<evidence type="ECO:0000256" key="1">
    <source>
        <dbReference type="SAM" id="Phobius"/>
    </source>
</evidence>
<dbReference type="Proteomes" id="UP000294850">
    <property type="component" value="Unassembled WGS sequence"/>
</dbReference>
<keyword evidence="1" id="KW-1133">Transmembrane helix</keyword>
<keyword evidence="1" id="KW-0472">Membrane</keyword>
<evidence type="ECO:0000313" key="3">
    <source>
        <dbReference type="Proteomes" id="UP000294850"/>
    </source>
</evidence>
<evidence type="ECO:0000313" key="2">
    <source>
        <dbReference type="EMBL" id="TDE15205.1"/>
    </source>
</evidence>
<reference evidence="2 3" key="1">
    <citation type="submission" date="2019-03" db="EMBL/GenBank/DDBJ databases">
        <title>Dyadobacter AR-3-6 sp. nov., isolated from arctic soil.</title>
        <authorList>
            <person name="Chaudhary D.K."/>
        </authorList>
    </citation>
    <scope>NUCLEOTIDE SEQUENCE [LARGE SCALE GENOMIC DNA]</scope>
    <source>
        <strain evidence="2 3">AR-3-6</strain>
    </source>
</reference>
<keyword evidence="1" id="KW-0812">Transmembrane</keyword>
<protein>
    <submittedName>
        <fullName evidence="2">Uncharacterized protein</fullName>
    </submittedName>
</protein>
<dbReference type="OrthoDB" id="2067240at2"/>
<organism evidence="2 3">
    <name type="scientific">Dyadobacter psychrotolerans</name>
    <dbReference type="NCBI Taxonomy" id="2541721"/>
    <lineage>
        <taxon>Bacteria</taxon>
        <taxon>Pseudomonadati</taxon>
        <taxon>Bacteroidota</taxon>
        <taxon>Cytophagia</taxon>
        <taxon>Cytophagales</taxon>
        <taxon>Spirosomataceae</taxon>
        <taxon>Dyadobacter</taxon>
    </lineage>
</organism>
<dbReference type="EMBL" id="SMFL01000004">
    <property type="protein sequence ID" value="TDE15205.1"/>
    <property type="molecule type" value="Genomic_DNA"/>
</dbReference>
<accession>A0A4R5DVE4</accession>
<name>A0A4R5DVE4_9BACT</name>
<feature type="transmembrane region" description="Helical" evidence="1">
    <location>
        <begin position="110"/>
        <end position="130"/>
    </location>
</feature>
<proteinExistence type="predicted"/>
<feature type="transmembrane region" description="Helical" evidence="1">
    <location>
        <begin position="79"/>
        <end position="98"/>
    </location>
</feature>
<comment type="caution">
    <text evidence="2">The sequence shown here is derived from an EMBL/GenBank/DDBJ whole genome shotgun (WGS) entry which is preliminary data.</text>
</comment>
<sequence length="207" mass="22660">MILGINITPSEGEQSVKSYQCTEFVSRFFGINSKGYLEVTNKRLLFQALGQNIRGWSVIHKEVSISEVSDIKIYKGSTFNLLLFIAGILLDLFVSTVVYRGVGSFTSDGFGMFFAIGAFAYGAYLVYIWCKKQAFSLIINTKGGTGNVVYLAGISPFNTGNSAASRALIYTKPGADTEIMLREIGAVILDVQNLGDYAIEKWKPSVV</sequence>